<feature type="compositionally biased region" description="Low complexity" evidence="1">
    <location>
        <begin position="430"/>
        <end position="440"/>
    </location>
</feature>
<evidence type="ECO:0000313" key="2">
    <source>
        <dbReference type="EMBL" id="CAF0985932.1"/>
    </source>
</evidence>
<dbReference type="InterPro" id="IPR028816">
    <property type="entry name" value="Caprin"/>
</dbReference>
<dbReference type="EMBL" id="CAJNOJ010000057">
    <property type="protein sequence ID" value="CAF0985932.1"/>
    <property type="molecule type" value="Genomic_DNA"/>
</dbReference>
<feature type="compositionally biased region" description="Gly residues" evidence="1">
    <location>
        <begin position="419"/>
        <end position="429"/>
    </location>
</feature>
<accession>A0A815SQJ6</accession>
<proteinExistence type="predicted"/>
<feature type="compositionally biased region" description="Polar residues" evidence="1">
    <location>
        <begin position="1"/>
        <end position="21"/>
    </location>
</feature>
<feature type="region of interest" description="Disordered" evidence="1">
    <location>
        <begin position="1"/>
        <end position="37"/>
    </location>
</feature>
<evidence type="ECO:0000256" key="1">
    <source>
        <dbReference type="SAM" id="MobiDB-lite"/>
    </source>
</evidence>
<sequence>MPSVTDIQQQQPLTASNTHGKSTPPPTTTADSTNADPITQVLSVLEKKQRNLGKRKEKLEAFEKCEKSGKELHKDQKDALAKLPEVLGQMECVKELSEQIKKIQTEFMKYQKNLLKQATAEKRSLVSQRLREYAQLRYLLDHRPTTLKPEESTLLDELSTVINPADSSLNSISRSIDTVLSIYQGGSSATSVKNLQGRNVHDVRAILERLIQTSEPQVSSSDKTSEQVQTKESDETNETNTETDNVHSIATNNFNEYPFQLDTRTQDVSVEQIIQNSQFLSNDLTNPSQDNDDDQTHDPNQYSQPSTGIDLNQQTSSLSSLDNQQQDNVTNLVDAHDQQGDEQWQQQQRGNAQRGGQFPNGGGNRAYHRGRSNNYHQQWRGSRGGGGGYDNSYGNPNQRSYYDNNNRGRGGSNQNYRGNRGGNYRGGNRGYNNNGNGYQNPAQYHPTNNQPQQVRSAPPNSTHPHQHPQQQHQQQ</sequence>
<protein>
    <submittedName>
        <fullName evidence="3">Uncharacterized protein</fullName>
    </submittedName>
</protein>
<evidence type="ECO:0000313" key="3">
    <source>
        <dbReference type="EMBL" id="CAF1491935.1"/>
    </source>
</evidence>
<reference evidence="3" key="1">
    <citation type="submission" date="2021-02" db="EMBL/GenBank/DDBJ databases">
        <authorList>
            <person name="Nowell W R."/>
        </authorList>
    </citation>
    <scope>NUCLEOTIDE SEQUENCE</scope>
</reference>
<comment type="caution">
    <text evidence="3">The sequence shown here is derived from an EMBL/GenBank/DDBJ whole genome shotgun (WGS) entry which is preliminary data.</text>
</comment>
<dbReference type="GO" id="GO:0003723">
    <property type="term" value="F:RNA binding"/>
    <property type="evidence" value="ECO:0007669"/>
    <property type="project" value="TreeGrafter"/>
</dbReference>
<evidence type="ECO:0000313" key="4">
    <source>
        <dbReference type="Proteomes" id="UP000663828"/>
    </source>
</evidence>
<feature type="compositionally biased region" description="Low complexity" evidence="1">
    <location>
        <begin position="28"/>
        <end position="37"/>
    </location>
</feature>
<organism evidence="3 4">
    <name type="scientific">Adineta ricciae</name>
    <name type="common">Rotifer</name>
    <dbReference type="NCBI Taxonomy" id="249248"/>
    <lineage>
        <taxon>Eukaryota</taxon>
        <taxon>Metazoa</taxon>
        <taxon>Spiralia</taxon>
        <taxon>Gnathifera</taxon>
        <taxon>Rotifera</taxon>
        <taxon>Eurotatoria</taxon>
        <taxon>Bdelloidea</taxon>
        <taxon>Adinetida</taxon>
        <taxon>Adinetidae</taxon>
        <taxon>Adineta</taxon>
    </lineage>
</organism>
<feature type="compositionally biased region" description="Low complexity" evidence="1">
    <location>
        <begin position="310"/>
        <end position="324"/>
    </location>
</feature>
<feature type="region of interest" description="Disordered" evidence="1">
    <location>
        <begin position="214"/>
        <end position="246"/>
    </location>
</feature>
<name>A0A815SQJ6_ADIRI</name>
<feature type="compositionally biased region" description="Polar residues" evidence="1">
    <location>
        <begin position="298"/>
        <end position="309"/>
    </location>
</feature>
<dbReference type="Proteomes" id="UP000663852">
    <property type="component" value="Unassembled WGS sequence"/>
</dbReference>
<feature type="compositionally biased region" description="Basic and acidic residues" evidence="1">
    <location>
        <begin position="223"/>
        <end position="234"/>
    </location>
</feature>
<dbReference type="Proteomes" id="UP000663828">
    <property type="component" value="Unassembled WGS sequence"/>
</dbReference>
<dbReference type="AlphaFoldDB" id="A0A815SQJ6"/>
<dbReference type="OrthoDB" id="10062814at2759"/>
<feature type="compositionally biased region" description="Polar residues" evidence="1">
    <location>
        <begin position="280"/>
        <end position="289"/>
    </location>
</feature>
<feature type="region of interest" description="Disordered" evidence="1">
    <location>
        <begin position="337"/>
        <end position="475"/>
    </location>
</feature>
<dbReference type="EMBL" id="CAJNOR010004302">
    <property type="protein sequence ID" value="CAF1491935.1"/>
    <property type="molecule type" value="Genomic_DNA"/>
</dbReference>
<feature type="compositionally biased region" description="Low complexity" evidence="1">
    <location>
        <begin position="390"/>
        <end position="418"/>
    </location>
</feature>
<keyword evidence="4" id="KW-1185">Reference proteome</keyword>
<dbReference type="PANTHER" id="PTHR22922:SF19">
    <property type="entry name" value="CAPRIN HOMOLOG"/>
    <property type="match status" value="1"/>
</dbReference>
<feature type="compositionally biased region" description="Polar residues" evidence="1">
    <location>
        <begin position="441"/>
        <end position="462"/>
    </location>
</feature>
<feature type="compositionally biased region" description="Low complexity" evidence="1">
    <location>
        <begin position="341"/>
        <end position="357"/>
    </location>
</feature>
<gene>
    <name evidence="2" type="ORF">EDS130_LOCUS14128</name>
    <name evidence="3" type="ORF">XAT740_LOCUS39137</name>
</gene>
<dbReference type="PANTHER" id="PTHR22922">
    <property type="entry name" value="GPI-ANCHORED PROTEIN P137"/>
    <property type="match status" value="1"/>
</dbReference>
<dbReference type="GO" id="GO:0005737">
    <property type="term" value="C:cytoplasm"/>
    <property type="evidence" value="ECO:0007669"/>
    <property type="project" value="TreeGrafter"/>
</dbReference>
<feature type="region of interest" description="Disordered" evidence="1">
    <location>
        <begin position="280"/>
        <end position="324"/>
    </location>
</feature>